<dbReference type="PROSITE" id="PS00893">
    <property type="entry name" value="NUDIX_BOX"/>
    <property type="match status" value="1"/>
</dbReference>
<dbReference type="InterPro" id="IPR020476">
    <property type="entry name" value="Nudix_hydrolase"/>
</dbReference>
<dbReference type="InterPro" id="IPR015797">
    <property type="entry name" value="NUDIX_hydrolase-like_dom_sf"/>
</dbReference>
<dbReference type="InterPro" id="IPR020084">
    <property type="entry name" value="NUDIX_hydrolase_CS"/>
</dbReference>
<reference evidence="5 6" key="1">
    <citation type="submission" date="2024-02" db="EMBL/GenBank/DDBJ databases">
        <title>Roseibium algae sp. nov., isolated from marine alga (Grateloupia sp.), showing potential in myo-inositol conversion.</title>
        <authorList>
            <person name="Wang Y."/>
        </authorList>
    </citation>
    <scope>NUCLEOTIDE SEQUENCE [LARGE SCALE GENOMIC DNA]</scope>
    <source>
        <strain evidence="5 6">H3510</strain>
    </source>
</reference>
<protein>
    <submittedName>
        <fullName evidence="5">NUDIX hydrolase</fullName>
    </submittedName>
</protein>
<comment type="cofactor">
    <cofactor evidence="1">
        <name>Mg(2+)</name>
        <dbReference type="ChEBI" id="CHEBI:18420"/>
    </cofactor>
</comment>
<dbReference type="Proteomes" id="UP001385499">
    <property type="component" value="Unassembled WGS sequence"/>
</dbReference>
<dbReference type="PRINTS" id="PR00502">
    <property type="entry name" value="NUDIXFAMILY"/>
</dbReference>
<comment type="caution">
    <text evidence="5">The sequence shown here is derived from an EMBL/GenBank/DDBJ whole genome shotgun (WGS) entry which is preliminary data.</text>
</comment>
<dbReference type="CDD" id="cd04673">
    <property type="entry name" value="NUDIX_ADPRase"/>
    <property type="match status" value="1"/>
</dbReference>
<dbReference type="EMBL" id="JBAKIA010000002">
    <property type="protein sequence ID" value="MEJ8473430.1"/>
    <property type="molecule type" value="Genomic_DNA"/>
</dbReference>
<evidence type="ECO:0000256" key="1">
    <source>
        <dbReference type="ARBA" id="ARBA00001946"/>
    </source>
</evidence>
<dbReference type="PROSITE" id="PS51462">
    <property type="entry name" value="NUDIX"/>
    <property type="match status" value="1"/>
</dbReference>
<dbReference type="InterPro" id="IPR000086">
    <property type="entry name" value="NUDIX_hydrolase_dom"/>
</dbReference>
<dbReference type="Gene3D" id="3.90.79.10">
    <property type="entry name" value="Nucleoside Triphosphate Pyrophosphohydrolase"/>
    <property type="match status" value="1"/>
</dbReference>
<evidence type="ECO:0000313" key="5">
    <source>
        <dbReference type="EMBL" id="MEJ8473430.1"/>
    </source>
</evidence>
<dbReference type="SUPFAM" id="SSF55811">
    <property type="entry name" value="Nudix"/>
    <property type="match status" value="1"/>
</dbReference>
<dbReference type="RefSeq" id="WP_340273010.1">
    <property type="nucleotide sequence ID" value="NZ_JBAKIA010000002.1"/>
</dbReference>
<keyword evidence="6" id="KW-1185">Reference proteome</keyword>
<gene>
    <name evidence="5" type="ORF">V6575_04975</name>
</gene>
<evidence type="ECO:0000256" key="2">
    <source>
        <dbReference type="ARBA" id="ARBA00022801"/>
    </source>
</evidence>
<dbReference type="GO" id="GO:0016787">
    <property type="term" value="F:hydrolase activity"/>
    <property type="evidence" value="ECO:0007669"/>
    <property type="project" value="UniProtKB-KW"/>
</dbReference>
<dbReference type="Pfam" id="PF00293">
    <property type="entry name" value="NUDIX"/>
    <property type="match status" value="1"/>
</dbReference>
<keyword evidence="2 3" id="KW-0378">Hydrolase</keyword>
<organism evidence="5 6">
    <name type="scientific">Roseibium algae</name>
    <dbReference type="NCBI Taxonomy" id="3123038"/>
    <lineage>
        <taxon>Bacteria</taxon>
        <taxon>Pseudomonadati</taxon>
        <taxon>Pseudomonadota</taxon>
        <taxon>Alphaproteobacteria</taxon>
        <taxon>Hyphomicrobiales</taxon>
        <taxon>Stappiaceae</taxon>
        <taxon>Roseibium</taxon>
    </lineage>
</organism>
<feature type="domain" description="Nudix hydrolase" evidence="4">
    <location>
        <begin position="10"/>
        <end position="143"/>
    </location>
</feature>
<dbReference type="PANTHER" id="PTHR43736">
    <property type="entry name" value="ADP-RIBOSE PYROPHOSPHATASE"/>
    <property type="match status" value="1"/>
</dbReference>
<proteinExistence type="inferred from homology"/>
<comment type="similarity">
    <text evidence="3">Belongs to the Nudix hydrolase family.</text>
</comment>
<accession>A0ABU8TIJ6</accession>
<evidence type="ECO:0000256" key="3">
    <source>
        <dbReference type="RuleBase" id="RU003476"/>
    </source>
</evidence>
<sequence length="145" mass="15977">MTMIIPRQYPPVPLLGVSVLCHQKNEVLLIKRGKPPFAGHWSLPGGMVEVGEPLADAATRELLEETGVSAEITRPVETFDSIQRDDDGRVRNHFVLTVFCARYMSGEARAGDDAAEARWFLPQDLADIVTTPGTPDRIVRLLAGR</sequence>
<dbReference type="PANTHER" id="PTHR43736:SF1">
    <property type="entry name" value="DIHYDRONEOPTERIN TRIPHOSPHATE DIPHOSPHATASE"/>
    <property type="match status" value="1"/>
</dbReference>
<name>A0ABU8TIJ6_9HYPH</name>
<evidence type="ECO:0000313" key="6">
    <source>
        <dbReference type="Proteomes" id="UP001385499"/>
    </source>
</evidence>
<evidence type="ECO:0000259" key="4">
    <source>
        <dbReference type="PROSITE" id="PS51462"/>
    </source>
</evidence>